<reference evidence="7" key="1">
    <citation type="journal article" date="2012" name="Stand. Genomic Sci.">
        <title>Genome sequence of the Antarctic rhodopsins-containing flavobacterium Gillisia limnaea type strain (R-8282(T)).</title>
        <authorList>
            <person name="Riedel T."/>
            <person name="Held B."/>
            <person name="Nolan M."/>
            <person name="Lucas S."/>
            <person name="Lapidus A."/>
            <person name="Tice H."/>
            <person name="Del Rio T.G."/>
            <person name="Cheng J.F."/>
            <person name="Han C."/>
            <person name="Tapia R."/>
            <person name="Goodwin L.A."/>
            <person name="Pitluck S."/>
            <person name="Liolios K."/>
            <person name="Mavromatis K."/>
            <person name="Pagani I."/>
            <person name="Ivanova N."/>
            <person name="Mikhailova N."/>
            <person name="Pati A."/>
            <person name="Chen A."/>
            <person name="Palaniappan K."/>
            <person name="Land M."/>
            <person name="Rohde M."/>
            <person name="Tindall B.J."/>
            <person name="Detter J.C."/>
            <person name="Goker M."/>
            <person name="Bristow J."/>
            <person name="Eisen J.A."/>
            <person name="Markowitz V."/>
            <person name="Hugenholtz P."/>
            <person name="Kyrpides N.C."/>
            <person name="Klenk H.P."/>
            <person name="Woyke T."/>
        </authorList>
    </citation>
    <scope>NUCLEOTIDE SEQUENCE [LARGE SCALE GENOMIC DNA]</scope>
    <source>
        <strain evidence="7">DSM 15749 / LMG 21470 / R-8282</strain>
    </source>
</reference>
<dbReference type="InterPro" id="IPR055270">
    <property type="entry name" value="Glyco_tran_10_C"/>
</dbReference>
<dbReference type="OrthoDB" id="9791032at2"/>
<dbReference type="PANTHER" id="PTHR11929">
    <property type="entry name" value="ALPHA- 1,3 -FUCOSYLTRANSFERASE"/>
    <property type="match status" value="1"/>
</dbReference>
<evidence type="ECO:0000256" key="2">
    <source>
        <dbReference type="ARBA" id="ARBA00022676"/>
    </source>
</evidence>
<protein>
    <submittedName>
        <fullName evidence="6">Putative LPS biosynthesis related glycosyltransferase</fullName>
    </submittedName>
</protein>
<keyword evidence="3 6" id="KW-0808">Transferase</keyword>
<dbReference type="RefSeq" id="WP_006987752.1">
    <property type="nucleotide sequence ID" value="NZ_JH594606.1"/>
</dbReference>
<evidence type="ECO:0000313" key="7">
    <source>
        <dbReference type="Proteomes" id="UP000003844"/>
    </source>
</evidence>
<feature type="domain" description="Alpha-(1,3)-fucosyltransferase FucT N-terminal" evidence="5">
    <location>
        <begin position="6"/>
        <end position="97"/>
    </location>
</feature>
<dbReference type="GO" id="GO:0016020">
    <property type="term" value="C:membrane"/>
    <property type="evidence" value="ECO:0007669"/>
    <property type="project" value="InterPro"/>
</dbReference>
<dbReference type="Gene3D" id="3.40.50.11660">
    <property type="entry name" value="Glycosyl transferase family 10, C-terminal domain"/>
    <property type="match status" value="1"/>
</dbReference>
<gene>
    <name evidence="6" type="ORF">Gilli_0726</name>
</gene>
<name>H2BSA7_GILLR</name>
<dbReference type="PANTHER" id="PTHR11929:SF194">
    <property type="entry name" value="ALPHA-(1,3)-FUCOSYLTRANSFERASE 10"/>
    <property type="match status" value="1"/>
</dbReference>
<dbReference type="InterPro" id="IPR038577">
    <property type="entry name" value="GT10-like_C_sf"/>
</dbReference>
<dbReference type="GO" id="GO:0008417">
    <property type="term" value="F:fucosyltransferase activity"/>
    <property type="evidence" value="ECO:0007669"/>
    <property type="project" value="InterPro"/>
</dbReference>
<dbReference type="Proteomes" id="UP000003844">
    <property type="component" value="Unassembled WGS sequence"/>
</dbReference>
<evidence type="ECO:0000256" key="3">
    <source>
        <dbReference type="ARBA" id="ARBA00022679"/>
    </source>
</evidence>
<evidence type="ECO:0000256" key="1">
    <source>
        <dbReference type="ARBA" id="ARBA00008919"/>
    </source>
</evidence>
<keyword evidence="7" id="KW-1185">Reference proteome</keyword>
<evidence type="ECO:0000313" key="6">
    <source>
        <dbReference type="EMBL" id="EHQ01430.1"/>
    </source>
</evidence>
<sequence>MKTLKIWFTDFYPGFEPKDNLITQLLFKSYNIEFDKNKPDYLIYSCHGHEFLNYNCVRIFYTGENLKPDFNLCDYAIGFDYIHFNNRYLRFPNFAFYESQFQQLIISKNPGSLDLSAKKHFCNFIYANSNADPTRDNFFYLLNKYKKVASPGKHLNNISMDVGERYAKDWMFTKIEFQSSCKFSIAFENTSSPGYTTEKLLHAFITGTIPIYWGNPEVMKDFNPKAFINCHDFESFEDVVSKVKEIDNDDEMFLSMLNEPPFRNNIIPENLKKEPLLVFLKNIFDQKREDAFQRSFYGTSAKYENDMKEMILFRKKYRSMIQFLGLLKKTLKIMKRNR</sequence>
<dbReference type="Pfam" id="PF00852">
    <property type="entry name" value="Glyco_transf_10"/>
    <property type="match status" value="1"/>
</dbReference>
<dbReference type="eggNOG" id="ENOG502Z8NG">
    <property type="taxonomic scope" value="Bacteria"/>
</dbReference>
<comment type="similarity">
    <text evidence="1">Belongs to the glycosyltransferase 10 family.</text>
</comment>
<evidence type="ECO:0000259" key="5">
    <source>
        <dbReference type="Pfam" id="PF18025"/>
    </source>
</evidence>
<accession>H2BSA7</accession>
<dbReference type="InterPro" id="IPR041058">
    <property type="entry name" value="FucT_N"/>
</dbReference>
<dbReference type="InterPro" id="IPR001503">
    <property type="entry name" value="Glyco_trans_10"/>
</dbReference>
<evidence type="ECO:0000259" key="4">
    <source>
        <dbReference type="Pfam" id="PF00852"/>
    </source>
</evidence>
<keyword evidence="2" id="KW-0328">Glycosyltransferase</keyword>
<dbReference type="Pfam" id="PF18025">
    <property type="entry name" value="FucT_N"/>
    <property type="match status" value="1"/>
</dbReference>
<proteinExistence type="inferred from homology"/>
<dbReference type="SUPFAM" id="SSF53756">
    <property type="entry name" value="UDP-Glycosyltransferase/glycogen phosphorylase"/>
    <property type="match status" value="1"/>
</dbReference>
<feature type="domain" description="Fucosyltransferase C-terminal" evidence="4">
    <location>
        <begin position="116"/>
        <end position="255"/>
    </location>
</feature>
<dbReference type="AlphaFoldDB" id="H2BSA7"/>
<organism evidence="6 7">
    <name type="scientific">Gillisia limnaea (strain DSM 15749 / LMG 21470 / R-8282)</name>
    <dbReference type="NCBI Taxonomy" id="865937"/>
    <lineage>
        <taxon>Bacteria</taxon>
        <taxon>Pseudomonadati</taxon>
        <taxon>Bacteroidota</taxon>
        <taxon>Flavobacteriia</taxon>
        <taxon>Flavobacteriales</taxon>
        <taxon>Flavobacteriaceae</taxon>
        <taxon>Gillisia</taxon>
    </lineage>
</organism>
<dbReference type="HOGENOM" id="CLU_045377_0_0_10"/>
<dbReference type="EMBL" id="JH594606">
    <property type="protein sequence ID" value="EHQ01430.1"/>
    <property type="molecule type" value="Genomic_DNA"/>
</dbReference>
<dbReference type="STRING" id="865937.Gilli_0726"/>